<gene>
    <name evidence="1" type="ORF">HPB50_010168</name>
</gene>
<evidence type="ECO:0000313" key="2">
    <source>
        <dbReference type="Proteomes" id="UP000821845"/>
    </source>
</evidence>
<protein>
    <submittedName>
        <fullName evidence="1">Uncharacterized protein</fullName>
    </submittedName>
</protein>
<organism evidence="1 2">
    <name type="scientific">Hyalomma asiaticum</name>
    <name type="common">Tick</name>
    <dbReference type="NCBI Taxonomy" id="266040"/>
    <lineage>
        <taxon>Eukaryota</taxon>
        <taxon>Metazoa</taxon>
        <taxon>Ecdysozoa</taxon>
        <taxon>Arthropoda</taxon>
        <taxon>Chelicerata</taxon>
        <taxon>Arachnida</taxon>
        <taxon>Acari</taxon>
        <taxon>Parasitiformes</taxon>
        <taxon>Ixodida</taxon>
        <taxon>Ixodoidea</taxon>
        <taxon>Ixodidae</taxon>
        <taxon>Hyalomminae</taxon>
        <taxon>Hyalomma</taxon>
    </lineage>
</organism>
<proteinExistence type="predicted"/>
<evidence type="ECO:0000313" key="1">
    <source>
        <dbReference type="EMBL" id="KAH6938503.1"/>
    </source>
</evidence>
<accession>A0ACB7SUG8</accession>
<sequence>MDGSDKWPLLVIGKAKKLRSFDKVLSMPLAHTNKKKRWMKGDIFCQWLIKFNKEMSTKKCKVLLLLDNCSAHHVTAHLSAVEVLFLPPSTTTKL</sequence>
<reference evidence="1" key="1">
    <citation type="submission" date="2020-05" db="EMBL/GenBank/DDBJ databases">
        <title>Large-scale comparative analyses of tick genomes elucidate their genetic diversity and vector capacities.</title>
        <authorList>
            <person name="Jia N."/>
            <person name="Wang J."/>
            <person name="Shi W."/>
            <person name="Du L."/>
            <person name="Sun Y."/>
            <person name="Zhan W."/>
            <person name="Jiang J."/>
            <person name="Wang Q."/>
            <person name="Zhang B."/>
            <person name="Ji P."/>
            <person name="Sakyi L.B."/>
            <person name="Cui X."/>
            <person name="Yuan T."/>
            <person name="Jiang B."/>
            <person name="Yang W."/>
            <person name="Lam T.T.-Y."/>
            <person name="Chang Q."/>
            <person name="Ding S."/>
            <person name="Wang X."/>
            <person name="Zhu J."/>
            <person name="Ruan X."/>
            <person name="Zhao L."/>
            <person name="Wei J."/>
            <person name="Que T."/>
            <person name="Du C."/>
            <person name="Cheng J."/>
            <person name="Dai P."/>
            <person name="Han X."/>
            <person name="Huang E."/>
            <person name="Gao Y."/>
            <person name="Liu J."/>
            <person name="Shao H."/>
            <person name="Ye R."/>
            <person name="Li L."/>
            <person name="Wei W."/>
            <person name="Wang X."/>
            <person name="Wang C."/>
            <person name="Yang T."/>
            <person name="Huo Q."/>
            <person name="Li W."/>
            <person name="Guo W."/>
            <person name="Chen H."/>
            <person name="Zhou L."/>
            <person name="Ni X."/>
            <person name="Tian J."/>
            <person name="Zhou Y."/>
            <person name="Sheng Y."/>
            <person name="Liu T."/>
            <person name="Pan Y."/>
            <person name="Xia L."/>
            <person name="Li J."/>
            <person name="Zhao F."/>
            <person name="Cao W."/>
        </authorList>
    </citation>
    <scope>NUCLEOTIDE SEQUENCE</scope>
    <source>
        <strain evidence="1">Hyas-2018</strain>
    </source>
</reference>
<name>A0ACB7SUG8_HYAAI</name>
<dbReference type="Proteomes" id="UP000821845">
    <property type="component" value="Chromosome 2"/>
</dbReference>
<comment type="caution">
    <text evidence="1">The sequence shown here is derived from an EMBL/GenBank/DDBJ whole genome shotgun (WGS) entry which is preliminary data.</text>
</comment>
<dbReference type="EMBL" id="CM023482">
    <property type="protein sequence ID" value="KAH6938503.1"/>
    <property type="molecule type" value="Genomic_DNA"/>
</dbReference>
<keyword evidence="2" id="KW-1185">Reference proteome</keyword>